<organism evidence="12 13">
    <name type="scientific">Novipirellula rosea</name>
    <dbReference type="NCBI Taxonomy" id="1031540"/>
    <lineage>
        <taxon>Bacteria</taxon>
        <taxon>Pseudomonadati</taxon>
        <taxon>Planctomycetota</taxon>
        <taxon>Planctomycetia</taxon>
        <taxon>Pirellulales</taxon>
        <taxon>Pirellulaceae</taxon>
        <taxon>Novipirellula</taxon>
    </lineage>
</organism>
<dbReference type="PANTHER" id="PTHR21708">
    <property type="entry name" value="PROBABLE 2-DEHYDROPANTOATE 2-REDUCTASE"/>
    <property type="match status" value="1"/>
</dbReference>
<dbReference type="SUPFAM" id="SSF51735">
    <property type="entry name" value="NAD(P)-binding Rossmann-fold domains"/>
    <property type="match status" value="1"/>
</dbReference>
<keyword evidence="6 9" id="KW-0560">Oxidoreductase</keyword>
<dbReference type="InterPro" id="IPR013332">
    <property type="entry name" value="KPR_N"/>
</dbReference>
<sequence length="326" mass="35509">MNKQRYAIIGAGALGGLYGAMLARQGFEVHFLLHSDFDHVREHGLRVDSIWGDIHLRDLHIHASPETMPPCDVSLIGLKTTQSHMLAELLPAPTRDGGVVLVLQNGLNVEADPAAIVGEQRVFGGCCFLCSNKVGPGHIRHIDFGKIVFGPYRPSSQFSAAAAQAGSTAADIDAKVVLIGNQICEDLNSAGVPTEFSEDLALVRWRKLMWNIPFNSLSVILNASTKQIMDDPNASALAEAIIREVHAGAAACGVEIPEAFIEKTLENTRKMVPYDSSMRLDFLNKRAMEAEAILGNPLRAAKASGYEMSRVETLYQQLRYIDQTNS</sequence>
<dbReference type="NCBIfam" id="TIGR00745">
    <property type="entry name" value="apbA_panE"/>
    <property type="match status" value="1"/>
</dbReference>
<evidence type="ECO:0000256" key="5">
    <source>
        <dbReference type="ARBA" id="ARBA00022857"/>
    </source>
</evidence>
<keyword evidence="13" id="KW-1185">Reference proteome</keyword>
<dbReference type="InterPro" id="IPR013752">
    <property type="entry name" value="KPA_reductase"/>
</dbReference>
<protein>
    <recommendedName>
        <fullName evidence="4 9">2-dehydropantoate 2-reductase</fullName>
        <ecNumber evidence="3 9">1.1.1.169</ecNumber>
    </recommendedName>
    <alternativeName>
        <fullName evidence="7 9">Ketopantoate reductase</fullName>
    </alternativeName>
</protein>
<dbReference type="EMBL" id="BAABGA010000017">
    <property type="protein sequence ID" value="GAA4448877.1"/>
    <property type="molecule type" value="Genomic_DNA"/>
</dbReference>
<dbReference type="InterPro" id="IPR013328">
    <property type="entry name" value="6PGD_dom2"/>
</dbReference>
<dbReference type="Gene3D" id="1.10.1040.10">
    <property type="entry name" value="N-(1-d-carboxylethyl)-l-norvaline Dehydrogenase, domain 2"/>
    <property type="match status" value="1"/>
</dbReference>
<comment type="catalytic activity">
    <reaction evidence="8 9">
        <text>(R)-pantoate + NADP(+) = 2-dehydropantoate + NADPH + H(+)</text>
        <dbReference type="Rhea" id="RHEA:16233"/>
        <dbReference type="ChEBI" id="CHEBI:11561"/>
        <dbReference type="ChEBI" id="CHEBI:15378"/>
        <dbReference type="ChEBI" id="CHEBI:15980"/>
        <dbReference type="ChEBI" id="CHEBI:57783"/>
        <dbReference type="ChEBI" id="CHEBI:58349"/>
        <dbReference type="EC" id="1.1.1.169"/>
    </reaction>
</comment>
<evidence type="ECO:0000256" key="1">
    <source>
        <dbReference type="ARBA" id="ARBA00004994"/>
    </source>
</evidence>
<comment type="similarity">
    <text evidence="2 9">Belongs to the ketopantoate reductase family.</text>
</comment>
<keyword evidence="9" id="KW-0566">Pantothenate biosynthesis</keyword>
<comment type="function">
    <text evidence="9">Catalyzes the NADPH-dependent reduction of ketopantoate into pantoic acid.</text>
</comment>
<dbReference type="InterPro" id="IPR003710">
    <property type="entry name" value="ApbA"/>
</dbReference>
<evidence type="ECO:0000256" key="6">
    <source>
        <dbReference type="ARBA" id="ARBA00023002"/>
    </source>
</evidence>
<comment type="pathway">
    <text evidence="1 9">Cofactor biosynthesis; (R)-pantothenate biosynthesis; (R)-pantoate from 3-methyl-2-oxobutanoate: step 2/2.</text>
</comment>
<dbReference type="Pfam" id="PF02558">
    <property type="entry name" value="ApbA"/>
    <property type="match status" value="1"/>
</dbReference>
<comment type="caution">
    <text evidence="12">The sequence shown here is derived from an EMBL/GenBank/DDBJ whole genome shotgun (WGS) entry which is preliminary data.</text>
</comment>
<evidence type="ECO:0000256" key="3">
    <source>
        <dbReference type="ARBA" id="ARBA00013014"/>
    </source>
</evidence>
<evidence type="ECO:0000259" key="10">
    <source>
        <dbReference type="Pfam" id="PF02558"/>
    </source>
</evidence>
<dbReference type="SUPFAM" id="SSF48179">
    <property type="entry name" value="6-phosphogluconate dehydrogenase C-terminal domain-like"/>
    <property type="match status" value="1"/>
</dbReference>
<dbReference type="Pfam" id="PF08546">
    <property type="entry name" value="ApbA_C"/>
    <property type="match status" value="1"/>
</dbReference>
<feature type="domain" description="Ketopantoate reductase N-terminal" evidence="10">
    <location>
        <begin position="6"/>
        <end position="153"/>
    </location>
</feature>
<name>A0ABP8MF10_9BACT</name>
<dbReference type="RefSeq" id="WP_345320447.1">
    <property type="nucleotide sequence ID" value="NZ_BAABGA010000017.1"/>
</dbReference>
<dbReference type="Proteomes" id="UP001500840">
    <property type="component" value="Unassembled WGS sequence"/>
</dbReference>
<evidence type="ECO:0000256" key="4">
    <source>
        <dbReference type="ARBA" id="ARBA00019465"/>
    </source>
</evidence>
<accession>A0ABP8MF10</accession>
<evidence type="ECO:0000256" key="8">
    <source>
        <dbReference type="ARBA" id="ARBA00048793"/>
    </source>
</evidence>
<feature type="domain" description="Ketopantoate reductase C-terminal" evidence="11">
    <location>
        <begin position="200"/>
        <end position="319"/>
    </location>
</feature>
<proteinExistence type="inferred from homology"/>
<evidence type="ECO:0000256" key="9">
    <source>
        <dbReference type="RuleBase" id="RU362068"/>
    </source>
</evidence>
<evidence type="ECO:0000259" key="11">
    <source>
        <dbReference type="Pfam" id="PF08546"/>
    </source>
</evidence>
<reference evidence="13" key="1">
    <citation type="journal article" date="2019" name="Int. J. Syst. Evol. Microbiol.">
        <title>The Global Catalogue of Microorganisms (GCM) 10K type strain sequencing project: providing services to taxonomists for standard genome sequencing and annotation.</title>
        <authorList>
            <consortium name="The Broad Institute Genomics Platform"/>
            <consortium name="The Broad Institute Genome Sequencing Center for Infectious Disease"/>
            <person name="Wu L."/>
            <person name="Ma J."/>
        </authorList>
    </citation>
    <scope>NUCLEOTIDE SEQUENCE [LARGE SCALE GENOMIC DNA]</scope>
    <source>
        <strain evidence="13">JCM 17759</strain>
    </source>
</reference>
<dbReference type="PANTHER" id="PTHR21708:SF26">
    <property type="entry name" value="2-DEHYDROPANTOATE 2-REDUCTASE"/>
    <property type="match status" value="1"/>
</dbReference>
<dbReference type="EC" id="1.1.1.169" evidence="3 9"/>
<dbReference type="InterPro" id="IPR051402">
    <property type="entry name" value="KPR-Related"/>
</dbReference>
<evidence type="ECO:0000313" key="13">
    <source>
        <dbReference type="Proteomes" id="UP001500840"/>
    </source>
</evidence>
<evidence type="ECO:0000256" key="2">
    <source>
        <dbReference type="ARBA" id="ARBA00007870"/>
    </source>
</evidence>
<dbReference type="NCBIfam" id="NF004887">
    <property type="entry name" value="PRK06249.1"/>
    <property type="match status" value="1"/>
</dbReference>
<dbReference type="Gene3D" id="3.40.50.720">
    <property type="entry name" value="NAD(P)-binding Rossmann-like Domain"/>
    <property type="match status" value="1"/>
</dbReference>
<evidence type="ECO:0000313" key="12">
    <source>
        <dbReference type="EMBL" id="GAA4448877.1"/>
    </source>
</evidence>
<gene>
    <name evidence="12" type="ORF">GCM10023156_12620</name>
</gene>
<keyword evidence="5 9" id="KW-0521">NADP</keyword>
<dbReference type="InterPro" id="IPR008927">
    <property type="entry name" value="6-PGluconate_DH-like_C_sf"/>
</dbReference>
<dbReference type="InterPro" id="IPR036291">
    <property type="entry name" value="NAD(P)-bd_dom_sf"/>
</dbReference>
<evidence type="ECO:0000256" key="7">
    <source>
        <dbReference type="ARBA" id="ARBA00032024"/>
    </source>
</evidence>